<dbReference type="CDD" id="cd14748">
    <property type="entry name" value="PBP2_UgpB"/>
    <property type="match status" value="1"/>
</dbReference>
<dbReference type="Proteomes" id="UP000838821">
    <property type="component" value="Unassembled WGS sequence"/>
</dbReference>
<dbReference type="Gene3D" id="3.40.190.10">
    <property type="entry name" value="Periplasmic binding protein-like II"/>
    <property type="match status" value="1"/>
</dbReference>
<evidence type="ECO:0008006" key="7">
    <source>
        <dbReference type="Google" id="ProtNLM"/>
    </source>
</evidence>
<dbReference type="PANTHER" id="PTHR30061">
    <property type="entry name" value="MALTOSE-BINDING PERIPLASMIC PROTEIN"/>
    <property type="match status" value="1"/>
</dbReference>
<keyword evidence="4" id="KW-0812">Transmembrane</keyword>
<gene>
    <name evidence="5" type="ORF">PAECIP111891_01272</name>
</gene>
<comment type="caution">
    <text evidence="5">The sequence shown here is derived from an EMBL/GenBank/DDBJ whole genome shotgun (WGS) entry which is preliminary data.</text>
</comment>
<name>A0ABM9C177_9BACL</name>
<evidence type="ECO:0000256" key="2">
    <source>
        <dbReference type="ARBA" id="ARBA00022448"/>
    </source>
</evidence>
<evidence type="ECO:0000256" key="3">
    <source>
        <dbReference type="ARBA" id="ARBA00022729"/>
    </source>
</evidence>
<evidence type="ECO:0000256" key="4">
    <source>
        <dbReference type="SAM" id="Phobius"/>
    </source>
</evidence>
<keyword evidence="6" id="KW-1185">Reference proteome</keyword>
<dbReference type="InterPro" id="IPR006059">
    <property type="entry name" value="SBP"/>
</dbReference>
<dbReference type="PROSITE" id="PS51257">
    <property type="entry name" value="PROKAR_LIPOPROTEIN"/>
    <property type="match status" value="1"/>
</dbReference>
<accession>A0ABM9C177</accession>
<keyword evidence="4" id="KW-1133">Transmembrane helix</keyword>
<dbReference type="SUPFAM" id="SSF53850">
    <property type="entry name" value="Periplasmic binding protein-like II"/>
    <property type="match status" value="1"/>
</dbReference>
<keyword evidence="4" id="KW-0472">Membrane</keyword>
<dbReference type="PANTHER" id="PTHR30061:SF50">
    <property type="entry name" value="MALTOSE_MALTODEXTRIN-BINDING PERIPLASMIC PROTEIN"/>
    <property type="match status" value="1"/>
</dbReference>
<evidence type="ECO:0000313" key="6">
    <source>
        <dbReference type="Proteomes" id="UP000838821"/>
    </source>
</evidence>
<sequence length="439" mass="49124">MLDKLLDKKKIKRVVGIGCIWSLTFVLTGCSILSNNPKKVAENKKIVASPAAAVEISFWNPFGGGEGEFVERIVQDFNTSQKDVYVKQLRLESNEYYVKLSTALSSGKGPDVAVAHVDRMSPFVKAKQIMPLDELASEVGFDFKDLEESNVRSVSFMSKPYALPLDTHFHMLYYNKAIMKKAGLLNDDETPKLAMSTPEAFIQMLQQIQVTVPNVEPFAVNTPYFQEPFLNMYYQAGGELLDVSKAKVTIHNDKSLRVLKFYQQIYASKLSDVNDKTPWDTFHNGKAALWMGGVWEAGYHLSESSLPAGIMPLPTLFGSSMQWGSSHTLVIPSYVTKDKQRAAMAFMSYFSKVGSMLWGQAGHVPANRAVLQSQAYKQLPYRKLFIEAQHQVKFAPQTDNYATMFTTLSEELQSIVMGGMDPEEGLVQLEKKMNSVLAN</sequence>
<protein>
    <recommendedName>
        <fullName evidence="7">ABC transporter substrate-binding protein</fullName>
    </recommendedName>
</protein>
<evidence type="ECO:0000313" key="5">
    <source>
        <dbReference type="EMBL" id="CAH1199476.1"/>
    </source>
</evidence>
<keyword evidence="3" id="KW-0732">Signal</keyword>
<dbReference type="EMBL" id="CAKMMW010000003">
    <property type="protein sequence ID" value="CAH1199476.1"/>
    <property type="molecule type" value="Genomic_DNA"/>
</dbReference>
<proteinExistence type="inferred from homology"/>
<reference evidence="5" key="1">
    <citation type="submission" date="2022-01" db="EMBL/GenBank/DDBJ databases">
        <authorList>
            <person name="Criscuolo A."/>
        </authorList>
    </citation>
    <scope>NUCLEOTIDE SEQUENCE</scope>
    <source>
        <strain evidence="5">CIP111891</strain>
    </source>
</reference>
<dbReference type="Pfam" id="PF13416">
    <property type="entry name" value="SBP_bac_8"/>
    <property type="match status" value="1"/>
</dbReference>
<comment type="similarity">
    <text evidence="1">Belongs to the bacterial solute-binding protein 1 family.</text>
</comment>
<keyword evidence="2" id="KW-0813">Transport</keyword>
<organism evidence="5 6">
    <name type="scientific">Paenibacillus allorhizoplanae</name>
    <dbReference type="NCBI Taxonomy" id="2905648"/>
    <lineage>
        <taxon>Bacteria</taxon>
        <taxon>Bacillati</taxon>
        <taxon>Bacillota</taxon>
        <taxon>Bacilli</taxon>
        <taxon>Bacillales</taxon>
        <taxon>Paenibacillaceae</taxon>
        <taxon>Paenibacillus</taxon>
    </lineage>
</organism>
<feature type="transmembrane region" description="Helical" evidence="4">
    <location>
        <begin position="14"/>
        <end position="34"/>
    </location>
</feature>
<dbReference type="RefSeq" id="WP_236285730.1">
    <property type="nucleotide sequence ID" value="NZ_CAKMMW010000003.1"/>
</dbReference>
<evidence type="ECO:0000256" key="1">
    <source>
        <dbReference type="ARBA" id="ARBA00008520"/>
    </source>
</evidence>